<dbReference type="PROSITE" id="PS52050">
    <property type="entry name" value="WYL"/>
    <property type="match status" value="1"/>
</dbReference>
<proteinExistence type="predicted"/>
<feature type="domain" description="WYL" evidence="1">
    <location>
        <begin position="64"/>
        <end position="129"/>
    </location>
</feature>
<dbReference type="InterPro" id="IPR026881">
    <property type="entry name" value="WYL_dom"/>
</dbReference>
<dbReference type="AlphaFoldDB" id="A0A7V7UC22"/>
<evidence type="ECO:0000313" key="2">
    <source>
        <dbReference type="EMBL" id="KAB1438375.1"/>
    </source>
</evidence>
<reference evidence="2 3" key="2">
    <citation type="submission" date="2020-02" db="EMBL/GenBank/DDBJ databases">
        <title>Candidatus Galacturonibacter soehngenii shows hetero-acetogenic catabolism of galacturonic acid but lacks a canonical carbon monoxide dehydrogenase/acetyl-CoA synthase complex.</title>
        <authorList>
            <person name="Diender M."/>
            <person name="Stouten G.R."/>
            <person name="Petersen J.F."/>
            <person name="Nielsen P.H."/>
            <person name="Dueholm M.S."/>
            <person name="Pronk J.T."/>
            <person name="Van Loosdrecht M.C.M."/>
        </authorList>
    </citation>
    <scope>NUCLEOTIDE SEQUENCE [LARGE SCALE GENOMIC DNA]</scope>
    <source>
        <strain evidence="2">GalUA</strain>
    </source>
</reference>
<dbReference type="PANTHER" id="PTHR34580:SF1">
    <property type="entry name" value="PROTEIN PAFC"/>
    <property type="match status" value="1"/>
</dbReference>
<organism evidence="2 3">
    <name type="scientific">Candidatus Galacturonatibacter soehngenii</name>
    <dbReference type="NCBI Taxonomy" id="2307010"/>
    <lineage>
        <taxon>Bacteria</taxon>
        <taxon>Bacillati</taxon>
        <taxon>Bacillota</taxon>
        <taxon>Clostridia</taxon>
        <taxon>Lachnospirales</taxon>
        <taxon>Lachnospiraceae</taxon>
        <taxon>Candidatus Galacturonatibacter</taxon>
    </lineage>
</organism>
<dbReference type="RefSeq" id="WP_151145720.1">
    <property type="nucleotide sequence ID" value="NZ_WAGX01000005.1"/>
</dbReference>
<dbReference type="Proteomes" id="UP000461768">
    <property type="component" value="Unassembled WGS sequence"/>
</dbReference>
<dbReference type="PANTHER" id="PTHR34580">
    <property type="match status" value="1"/>
</dbReference>
<comment type="caution">
    <text evidence="2">The sequence shown here is derived from an EMBL/GenBank/DDBJ whole genome shotgun (WGS) entry which is preliminary data.</text>
</comment>
<dbReference type="Pfam" id="PF13280">
    <property type="entry name" value="WYL"/>
    <property type="match status" value="1"/>
</dbReference>
<sequence>MQSQVAGQLDYNYVICALQGLASAFENKEIQATLEKIKSLNDGKNQTMIFDLSVAHENRNTNEMLYVLNQCINDKQVIQFIYTNANDETKQVVVEPISTLYKWYNWYLIGYSRRHQEYRLYKVVRMDQLSALVHEKVKVHDLNKVQEIMQNAKENRKIIRIVMKCNKILHAKCREYFKATILEVETNGDFVCEALVPEEEIFWYGILLFFKDKIQVLEPPELIRRIKEDCNNILKVYED</sequence>
<dbReference type="EMBL" id="WAGX01000005">
    <property type="protein sequence ID" value="KAB1438375.1"/>
    <property type="molecule type" value="Genomic_DNA"/>
</dbReference>
<name>A0A7V7UC22_9FIRM</name>
<dbReference type="OrthoDB" id="9815009at2"/>
<evidence type="ECO:0000259" key="1">
    <source>
        <dbReference type="Pfam" id="PF13280"/>
    </source>
</evidence>
<protein>
    <submittedName>
        <fullName evidence="2">WYL domain-containing protein</fullName>
    </submittedName>
</protein>
<accession>A0A7V7UC22</accession>
<reference evidence="2 3" key="1">
    <citation type="submission" date="2019-09" db="EMBL/GenBank/DDBJ databases">
        <authorList>
            <person name="Valk L.C."/>
        </authorList>
    </citation>
    <scope>NUCLEOTIDE SEQUENCE [LARGE SCALE GENOMIC DNA]</scope>
    <source>
        <strain evidence="2">GalUA</strain>
    </source>
</reference>
<gene>
    <name evidence="2" type="ORF">F7O84_12575</name>
</gene>
<evidence type="ECO:0000313" key="3">
    <source>
        <dbReference type="Proteomes" id="UP000461768"/>
    </source>
</evidence>
<keyword evidence="3" id="KW-1185">Reference proteome</keyword>
<dbReference type="InterPro" id="IPR051534">
    <property type="entry name" value="CBASS_pafABC_assoc_protein"/>
</dbReference>